<dbReference type="GO" id="GO:0030134">
    <property type="term" value="C:COPII-coated ER to Golgi transport vesicle"/>
    <property type="evidence" value="ECO:0007669"/>
    <property type="project" value="TreeGrafter"/>
</dbReference>
<dbReference type="GO" id="GO:0000139">
    <property type="term" value="C:Golgi membrane"/>
    <property type="evidence" value="ECO:0007669"/>
    <property type="project" value="UniProtKB-SubCell"/>
</dbReference>
<evidence type="ECO:0000313" key="12">
    <source>
        <dbReference type="EMBL" id="CAI9098810.1"/>
    </source>
</evidence>
<comment type="subcellular location">
    <subcellularLocation>
        <location evidence="1">Endoplasmic reticulum membrane</location>
        <topology evidence="1">Multi-pass membrane protein</topology>
    </subcellularLocation>
    <subcellularLocation>
        <location evidence="2">Golgi apparatus membrane</location>
        <topology evidence="2">Multi-pass membrane protein</topology>
    </subcellularLocation>
</comment>
<feature type="transmembrane region" description="Helical" evidence="11">
    <location>
        <begin position="204"/>
        <end position="224"/>
    </location>
</feature>
<dbReference type="GO" id="GO:0015031">
    <property type="term" value="P:protein transport"/>
    <property type="evidence" value="ECO:0007669"/>
    <property type="project" value="UniProtKB-KW"/>
</dbReference>
<comment type="similarity">
    <text evidence="3">Belongs to the YIF1 family.</text>
</comment>
<dbReference type="Proteomes" id="UP001161247">
    <property type="component" value="Chromosome 3"/>
</dbReference>
<evidence type="ECO:0000256" key="8">
    <source>
        <dbReference type="ARBA" id="ARBA00022989"/>
    </source>
</evidence>
<dbReference type="GO" id="GO:0006888">
    <property type="term" value="P:endoplasmic reticulum to Golgi vesicle-mediated transport"/>
    <property type="evidence" value="ECO:0007669"/>
    <property type="project" value="InterPro"/>
</dbReference>
<sequence>MYHQQSGGASGGSGTITTLFAAADNSPLQQTQIHHHHPNNVNLFIEAGSNVVRHELSAYGEKFLESSSAFLQSRSCIFNTQYYFQVNDEYVKNKVKMILFPFLHKGHWIRAREVVGRDFTYKPAIYDINAPDLYIPLMAFGTYVVLSGFFLGTQGKFSPEALGVQLSTAILCWLLQILLLGATLHTLGGGAGIGVGGEVPLLDLVAYGGYTFIAASLIMTARILLCDHLLWAAILWESLCMGVFLVKTMKRILVSELRSGVDYSISNNKRNYLLLMIAISQIPLLLWLGSS</sequence>
<dbReference type="PANTHER" id="PTHR14083">
    <property type="entry name" value="YIP1 INTERACTING FACTOR HOMOLOG YIF1 PROTEIN"/>
    <property type="match status" value="1"/>
</dbReference>
<evidence type="ECO:0000256" key="1">
    <source>
        <dbReference type="ARBA" id="ARBA00004477"/>
    </source>
</evidence>
<name>A0AAV1CTV7_OLDCO</name>
<gene>
    <name evidence="12" type="ORF">OLC1_LOCUS8936</name>
</gene>
<evidence type="ECO:0000313" key="13">
    <source>
        <dbReference type="Proteomes" id="UP001161247"/>
    </source>
</evidence>
<protein>
    <submittedName>
        <fullName evidence="12">OLC1v1035519C1</fullName>
    </submittedName>
</protein>
<keyword evidence="13" id="KW-1185">Reference proteome</keyword>
<organism evidence="12 13">
    <name type="scientific">Oldenlandia corymbosa var. corymbosa</name>
    <dbReference type="NCBI Taxonomy" id="529605"/>
    <lineage>
        <taxon>Eukaryota</taxon>
        <taxon>Viridiplantae</taxon>
        <taxon>Streptophyta</taxon>
        <taxon>Embryophyta</taxon>
        <taxon>Tracheophyta</taxon>
        <taxon>Spermatophyta</taxon>
        <taxon>Magnoliopsida</taxon>
        <taxon>eudicotyledons</taxon>
        <taxon>Gunneridae</taxon>
        <taxon>Pentapetalae</taxon>
        <taxon>asterids</taxon>
        <taxon>lamiids</taxon>
        <taxon>Gentianales</taxon>
        <taxon>Rubiaceae</taxon>
        <taxon>Rubioideae</taxon>
        <taxon>Spermacoceae</taxon>
        <taxon>Hedyotis-Oldenlandia complex</taxon>
        <taxon>Oldenlandia</taxon>
    </lineage>
</organism>
<evidence type="ECO:0000256" key="7">
    <source>
        <dbReference type="ARBA" id="ARBA00022927"/>
    </source>
</evidence>
<keyword evidence="5 11" id="KW-0812">Transmembrane</keyword>
<feature type="transmembrane region" description="Helical" evidence="11">
    <location>
        <begin position="230"/>
        <end position="249"/>
    </location>
</feature>
<dbReference type="AlphaFoldDB" id="A0AAV1CTV7"/>
<keyword evidence="9" id="KW-0333">Golgi apparatus</keyword>
<reference evidence="12" key="1">
    <citation type="submission" date="2023-03" db="EMBL/GenBank/DDBJ databases">
        <authorList>
            <person name="Julca I."/>
        </authorList>
    </citation>
    <scope>NUCLEOTIDE SEQUENCE</scope>
</reference>
<evidence type="ECO:0000256" key="3">
    <source>
        <dbReference type="ARBA" id="ARBA00009727"/>
    </source>
</evidence>
<evidence type="ECO:0000256" key="4">
    <source>
        <dbReference type="ARBA" id="ARBA00022448"/>
    </source>
</evidence>
<dbReference type="EMBL" id="OX459120">
    <property type="protein sequence ID" value="CAI9098810.1"/>
    <property type="molecule type" value="Genomic_DNA"/>
</dbReference>
<evidence type="ECO:0000256" key="2">
    <source>
        <dbReference type="ARBA" id="ARBA00004653"/>
    </source>
</evidence>
<evidence type="ECO:0000256" key="10">
    <source>
        <dbReference type="ARBA" id="ARBA00023136"/>
    </source>
</evidence>
<dbReference type="GO" id="GO:0005789">
    <property type="term" value="C:endoplasmic reticulum membrane"/>
    <property type="evidence" value="ECO:0007669"/>
    <property type="project" value="UniProtKB-SubCell"/>
</dbReference>
<keyword evidence="10 11" id="KW-0472">Membrane</keyword>
<keyword evidence="7" id="KW-0653">Protein transport</keyword>
<feature type="transmembrane region" description="Helical" evidence="11">
    <location>
        <begin position="133"/>
        <end position="152"/>
    </location>
</feature>
<evidence type="ECO:0000256" key="9">
    <source>
        <dbReference type="ARBA" id="ARBA00023034"/>
    </source>
</evidence>
<keyword evidence="4" id="KW-0813">Transport</keyword>
<dbReference type="Pfam" id="PF03878">
    <property type="entry name" value="YIF1"/>
    <property type="match status" value="1"/>
</dbReference>
<accession>A0AAV1CTV7</accession>
<evidence type="ECO:0000256" key="6">
    <source>
        <dbReference type="ARBA" id="ARBA00022824"/>
    </source>
</evidence>
<dbReference type="PANTHER" id="PTHR14083:SF3">
    <property type="entry name" value="PROTEIN YIF1B-LIKE"/>
    <property type="match status" value="1"/>
</dbReference>
<feature type="transmembrane region" description="Helical" evidence="11">
    <location>
        <begin position="270"/>
        <end position="289"/>
    </location>
</feature>
<evidence type="ECO:0000256" key="11">
    <source>
        <dbReference type="SAM" id="Phobius"/>
    </source>
</evidence>
<evidence type="ECO:0000256" key="5">
    <source>
        <dbReference type="ARBA" id="ARBA00022692"/>
    </source>
</evidence>
<keyword evidence="8 11" id="KW-1133">Transmembrane helix</keyword>
<keyword evidence="6" id="KW-0256">Endoplasmic reticulum</keyword>
<proteinExistence type="inferred from homology"/>
<dbReference type="GO" id="GO:0005793">
    <property type="term" value="C:endoplasmic reticulum-Golgi intermediate compartment"/>
    <property type="evidence" value="ECO:0007669"/>
    <property type="project" value="TreeGrafter"/>
</dbReference>
<dbReference type="InterPro" id="IPR005578">
    <property type="entry name" value="Yif1_fam"/>
</dbReference>